<dbReference type="SUPFAM" id="SSF46934">
    <property type="entry name" value="UBA-like"/>
    <property type="match status" value="1"/>
</dbReference>
<dbReference type="Gene3D" id="3.40.50.1240">
    <property type="entry name" value="Phosphoglycerate mutase-like"/>
    <property type="match status" value="1"/>
</dbReference>
<keyword evidence="13" id="KW-1185">Reference proteome</keyword>
<dbReference type="InterPro" id="IPR029033">
    <property type="entry name" value="His_PPase_superfam"/>
</dbReference>
<comment type="catalytic activity">
    <reaction evidence="5">
        <text>20-hydroxyecdysone 22-phosphate + H2O = 20-hydroxyecdysone + phosphate</text>
        <dbReference type="Rhea" id="RHEA:63580"/>
        <dbReference type="ChEBI" id="CHEBI:15377"/>
        <dbReference type="ChEBI" id="CHEBI:16587"/>
        <dbReference type="ChEBI" id="CHEBI:43474"/>
        <dbReference type="ChEBI" id="CHEBI:147382"/>
    </reaction>
</comment>
<dbReference type="SMART" id="SM00855">
    <property type="entry name" value="PGAM"/>
    <property type="match status" value="1"/>
</dbReference>
<protein>
    <recommendedName>
        <fullName evidence="8">Ecdysteroid-phosphate phosphatase</fullName>
    </recommendedName>
</protein>
<keyword evidence="2 9" id="KW-0728">SH3 domain</keyword>
<dbReference type="InterPro" id="IPR036028">
    <property type="entry name" value="SH3-like_dom_sf"/>
</dbReference>
<evidence type="ECO:0000256" key="5">
    <source>
        <dbReference type="ARBA" id="ARBA00050567"/>
    </source>
</evidence>
<dbReference type="EMBL" id="GGMS01003132">
    <property type="protein sequence ID" value="MBY72335.1"/>
    <property type="molecule type" value="Transcribed_RNA"/>
</dbReference>
<evidence type="ECO:0000256" key="3">
    <source>
        <dbReference type="ARBA" id="ARBA00022490"/>
    </source>
</evidence>
<dbReference type="Pfam" id="PF14604">
    <property type="entry name" value="SH3_9"/>
    <property type="match status" value="1"/>
</dbReference>
<dbReference type="AlphaFoldDB" id="A0A2S2Q3M1"/>
<dbReference type="InterPro" id="IPR015940">
    <property type="entry name" value="UBA"/>
</dbReference>
<dbReference type="SUPFAM" id="SSF50044">
    <property type="entry name" value="SH3-domain"/>
    <property type="match status" value="1"/>
</dbReference>
<evidence type="ECO:0000256" key="6">
    <source>
        <dbReference type="ARBA" id="ARBA00051991"/>
    </source>
</evidence>
<reference evidence="12" key="1">
    <citation type="submission" date="2018-04" db="EMBL/GenBank/DDBJ databases">
        <title>Transcriptome assembly of Sipha flava.</title>
        <authorList>
            <person name="Scully E.D."/>
            <person name="Geib S.M."/>
            <person name="Palmer N.A."/>
            <person name="Koch K."/>
            <person name="Bradshaw J."/>
            <person name="Heng-Moss T."/>
            <person name="Sarath G."/>
        </authorList>
    </citation>
    <scope>NUCLEOTIDE SEQUENCE</scope>
</reference>
<dbReference type="CDD" id="cd07067">
    <property type="entry name" value="HP_PGM_like"/>
    <property type="match status" value="1"/>
</dbReference>
<dbReference type="PANTHER" id="PTHR16469:SF27">
    <property type="entry name" value="UBIQUITIN-ASSOCIATED AND SH3 DOMAIN-CONTAINING BA-RELATED"/>
    <property type="match status" value="1"/>
</dbReference>
<evidence type="ECO:0000256" key="1">
    <source>
        <dbReference type="ARBA" id="ARBA00004514"/>
    </source>
</evidence>
<dbReference type="CDD" id="cd11791">
    <property type="entry name" value="SH3_UBASH3"/>
    <property type="match status" value="1"/>
</dbReference>
<dbReference type="RefSeq" id="XP_025410299.1">
    <property type="nucleotide sequence ID" value="XM_025554514.1"/>
</dbReference>
<evidence type="ECO:0000256" key="7">
    <source>
        <dbReference type="ARBA" id="ARBA00052011"/>
    </source>
</evidence>
<evidence type="ECO:0000256" key="8">
    <source>
        <dbReference type="ARBA" id="ARBA00074288"/>
    </source>
</evidence>
<feature type="domain" description="UBA" evidence="11">
    <location>
        <begin position="17"/>
        <end position="61"/>
    </location>
</feature>
<dbReference type="SUPFAM" id="SSF55144">
    <property type="entry name" value="LigT-like"/>
    <property type="match status" value="1"/>
</dbReference>
<dbReference type="InterPro" id="IPR009060">
    <property type="entry name" value="UBA-like_sf"/>
</dbReference>
<evidence type="ECO:0000313" key="12">
    <source>
        <dbReference type="EMBL" id="MBY72335.1"/>
    </source>
</evidence>
<evidence type="ECO:0000256" key="9">
    <source>
        <dbReference type="PROSITE-ProRule" id="PRU00192"/>
    </source>
</evidence>
<feature type="domain" description="SH3" evidence="10">
    <location>
        <begin position="241"/>
        <end position="306"/>
    </location>
</feature>
<name>A0A2S2Q3M1_9HEMI</name>
<dbReference type="GO" id="GO:0005829">
    <property type="term" value="C:cytosol"/>
    <property type="evidence" value="ECO:0007669"/>
    <property type="project" value="UniProtKB-SubCell"/>
</dbReference>
<comment type="catalytic activity">
    <reaction evidence="7">
        <text>ecdysone 22-phosphate + H2O = ecdysone + phosphate</text>
        <dbReference type="Rhea" id="RHEA:63576"/>
        <dbReference type="ChEBI" id="CHEBI:15377"/>
        <dbReference type="ChEBI" id="CHEBI:16688"/>
        <dbReference type="ChEBI" id="CHEBI:43474"/>
        <dbReference type="ChEBI" id="CHEBI:147380"/>
    </reaction>
</comment>
<reference evidence="14" key="2">
    <citation type="submission" date="2025-04" db="UniProtKB">
        <authorList>
            <consortium name="RefSeq"/>
        </authorList>
    </citation>
    <scope>IDENTIFICATION</scope>
    <source>
        <tissue evidence="14">Whole body</tissue>
    </source>
</reference>
<dbReference type="OrthoDB" id="414418at2759"/>
<dbReference type="InterPro" id="IPR001452">
    <property type="entry name" value="SH3_domain"/>
</dbReference>
<comment type="catalytic activity">
    <reaction evidence="6">
        <text>2-deoxyecdysone 22-phosphate + H2O = 2-deoxyecdysone + phosphate</text>
        <dbReference type="Rhea" id="RHEA:63584"/>
        <dbReference type="ChEBI" id="CHEBI:15377"/>
        <dbReference type="ChEBI" id="CHEBI:19566"/>
        <dbReference type="ChEBI" id="CHEBI:43474"/>
        <dbReference type="ChEBI" id="CHEBI:147386"/>
    </reaction>
</comment>
<dbReference type="Gene3D" id="2.30.30.40">
    <property type="entry name" value="SH3 Domains"/>
    <property type="match status" value="1"/>
</dbReference>
<sequence>MAMLPPRKTKTMSIENNYNKQTLTPLQTLLQMGFPKNRAEKALAATGNRGVQLAADWLLAHVNDTSLDSNTCREYIIYACPSGAFMHELREFWNKSAMKCGRNGAHNFMPHITLVSFFQVPDEHSDALVSILKNVLDEVIKETSVSGFSLETYTSSNFMGFFLSNQGSDFLKKIAVLCAEKITELIGVQVDPHLKSLHLTLAYQFDVSQKETLKSLIKSTINTSTPCLWELKLYSREATATYKQVYKVVYAHVPQATDELELRIGDFIYVSKDCIDNSIDGWAEGTSWLTGCYGYFPLCYTERTSESDTWTLHCSLPLDGSYHESIDVIDSSITEEKVVEKYETSFIPADYTPHIETPKGPKPRKIYICRHGERVDFTFGTWVPYSFDSDGKYIRKDLNMPSNIPQRRDFPNSYQTDTPLTCVGEHQAKLTGWGMKAAHLTKSIKHVYCSPSLRCVQTCHNILAGLDIDKQVSICVEPGIFEWLGWYNQSGLPDWMSNGELIAAGFNINSKYEALITLPLLLENITETVEQYYVRCDEVVQNLIKIIEPSDGDILLVGHACSLDSLSRPLLHKPPRSKQNFVKMVKEIPYCGLVSLMTDGINDWTYIDPPVPPLTNSINKRFNWKVLTTDIDDSPN</sequence>
<dbReference type="Gene3D" id="3.90.1140.10">
    <property type="entry name" value="Cyclic phosphodiesterase"/>
    <property type="match status" value="1"/>
</dbReference>
<evidence type="ECO:0000259" key="11">
    <source>
        <dbReference type="PROSITE" id="PS50030"/>
    </source>
</evidence>
<keyword evidence="4" id="KW-0378">Hydrolase</keyword>
<keyword evidence="4" id="KW-0904">Protein phosphatase</keyword>
<dbReference type="Proteomes" id="UP000694846">
    <property type="component" value="Unplaced"/>
</dbReference>
<evidence type="ECO:0000313" key="13">
    <source>
        <dbReference type="Proteomes" id="UP000694846"/>
    </source>
</evidence>
<dbReference type="GO" id="GO:0004721">
    <property type="term" value="F:phosphoprotein phosphatase activity"/>
    <property type="evidence" value="ECO:0007669"/>
    <property type="project" value="UniProtKB-KW"/>
</dbReference>
<dbReference type="GO" id="GO:0102531">
    <property type="term" value="F:ecdysteroid-phosphate phosphatase activity"/>
    <property type="evidence" value="ECO:0007669"/>
    <property type="project" value="UniProtKB-ARBA"/>
</dbReference>
<dbReference type="Gene3D" id="1.10.8.10">
    <property type="entry name" value="DNA helicase RuvA subunit, C-terminal domain"/>
    <property type="match status" value="1"/>
</dbReference>
<dbReference type="Pfam" id="PF22562">
    <property type="entry name" value="UBA_7"/>
    <property type="match status" value="1"/>
</dbReference>
<accession>A0A2S2Q3M1</accession>
<proteinExistence type="predicted"/>
<dbReference type="FunFam" id="1.10.8.10:FF:000053">
    <property type="entry name" value="Ubiquitin-associated and SH3 domain-containing, A"/>
    <property type="match status" value="1"/>
</dbReference>
<keyword evidence="3" id="KW-0963">Cytoplasm</keyword>
<dbReference type="PROSITE" id="PS50030">
    <property type="entry name" value="UBA"/>
    <property type="match status" value="1"/>
</dbReference>
<evidence type="ECO:0000313" key="14">
    <source>
        <dbReference type="RefSeq" id="XP_025410299.1"/>
    </source>
</evidence>
<evidence type="ECO:0000256" key="2">
    <source>
        <dbReference type="ARBA" id="ARBA00022443"/>
    </source>
</evidence>
<comment type="subcellular location">
    <subcellularLocation>
        <location evidence="1">Cytoplasm</location>
        <location evidence="1">Cytosol</location>
    </subcellularLocation>
</comment>
<dbReference type="SUPFAM" id="SSF53254">
    <property type="entry name" value="Phosphoglycerate mutase-like"/>
    <property type="match status" value="1"/>
</dbReference>
<dbReference type="InterPro" id="IPR013078">
    <property type="entry name" value="His_Pase_superF_clade-1"/>
</dbReference>
<dbReference type="PROSITE" id="PS50002">
    <property type="entry name" value="SH3"/>
    <property type="match status" value="1"/>
</dbReference>
<organism evidence="12">
    <name type="scientific">Sipha flava</name>
    <name type="common">yellow sugarcane aphid</name>
    <dbReference type="NCBI Taxonomy" id="143950"/>
    <lineage>
        <taxon>Eukaryota</taxon>
        <taxon>Metazoa</taxon>
        <taxon>Ecdysozoa</taxon>
        <taxon>Arthropoda</taxon>
        <taxon>Hexapoda</taxon>
        <taxon>Insecta</taxon>
        <taxon>Pterygota</taxon>
        <taxon>Neoptera</taxon>
        <taxon>Paraneoptera</taxon>
        <taxon>Hemiptera</taxon>
        <taxon>Sternorrhyncha</taxon>
        <taxon>Aphidomorpha</taxon>
        <taxon>Aphidoidea</taxon>
        <taxon>Aphididae</taxon>
        <taxon>Sipha</taxon>
    </lineage>
</organism>
<dbReference type="InterPro" id="IPR009097">
    <property type="entry name" value="Cyclic_Pdiesterase"/>
</dbReference>
<dbReference type="Pfam" id="PF00300">
    <property type="entry name" value="His_Phos_1"/>
    <property type="match status" value="1"/>
</dbReference>
<dbReference type="PANTHER" id="PTHR16469">
    <property type="entry name" value="UBIQUITIN-ASSOCIATED AND SH3 DOMAIN-CONTAINING BA-RELATED"/>
    <property type="match status" value="1"/>
</dbReference>
<dbReference type="InterPro" id="IPR051710">
    <property type="entry name" value="Phosphatase_SH3-domain"/>
</dbReference>
<dbReference type="SMART" id="SM00165">
    <property type="entry name" value="UBA"/>
    <property type="match status" value="1"/>
</dbReference>
<evidence type="ECO:0000256" key="4">
    <source>
        <dbReference type="ARBA" id="ARBA00022912"/>
    </source>
</evidence>
<evidence type="ECO:0000259" key="10">
    <source>
        <dbReference type="PROSITE" id="PS50002"/>
    </source>
</evidence>
<dbReference type="CDD" id="cd14301">
    <property type="entry name" value="UBA_UBS3B"/>
    <property type="match status" value="1"/>
</dbReference>
<dbReference type="SMART" id="SM00326">
    <property type="entry name" value="SH3"/>
    <property type="match status" value="1"/>
</dbReference>
<gene>
    <name evidence="12" type="primary">Ubash3b</name>
    <name evidence="14" type="synonym">LOC112683467</name>
    <name evidence="12" type="ORF">g.180669</name>
</gene>